<accession>A0A8X6GFN0</accession>
<dbReference type="AlphaFoldDB" id="A0A8X6GFN0"/>
<feature type="chain" id="PRO_5036504060" description="Secreted protein" evidence="2">
    <location>
        <begin position="22"/>
        <end position="95"/>
    </location>
</feature>
<dbReference type="EMBL" id="BMAO01015520">
    <property type="protein sequence ID" value="GFR02189.1"/>
    <property type="molecule type" value="Genomic_DNA"/>
</dbReference>
<name>A0A8X6GFN0_TRICU</name>
<reference evidence="3" key="1">
    <citation type="submission" date="2020-07" db="EMBL/GenBank/DDBJ databases">
        <title>Multicomponent nature underlies the extraordinary mechanical properties of spider dragline silk.</title>
        <authorList>
            <person name="Kono N."/>
            <person name="Nakamura H."/>
            <person name="Mori M."/>
            <person name="Yoshida Y."/>
            <person name="Ohtoshi R."/>
            <person name="Malay A.D."/>
            <person name="Moran D.A.P."/>
            <person name="Tomita M."/>
            <person name="Numata K."/>
            <person name="Arakawa K."/>
        </authorList>
    </citation>
    <scope>NUCLEOTIDE SEQUENCE</scope>
</reference>
<feature type="region of interest" description="Disordered" evidence="1">
    <location>
        <begin position="74"/>
        <end position="95"/>
    </location>
</feature>
<evidence type="ECO:0000256" key="1">
    <source>
        <dbReference type="SAM" id="MobiDB-lite"/>
    </source>
</evidence>
<sequence length="95" mass="11731">MYICFIFALIFLNIEISKECALPFWWTDQYHFQPFYQVTGQPKTSYRYRETFHRSDPNNYLHVQEYSEYTWWEHDTSSNSKETKLSPDDIRHMTM</sequence>
<protein>
    <recommendedName>
        <fullName evidence="5">Secreted protein</fullName>
    </recommendedName>
</protein>
<proteinExistence type="predicted"/>
<keyword evidence="4" id="KW-1185">Reference proteome</keyword>
<dbReference type="Proteomes" id="UP000887116">
    <property type="component" value="Unassembled WGS sequence"/>
</dbReference>
<evidence type="ECO:0000313" key="4">
    <source>
        <dbReference type="Proteomes" id="UP000887116"/>
    </source>
</evidence>
<evidence type="ECO:0000313" key="3">
    <source>
        <dbReference type="EMBL" id="GFR02189.1"/>
    </source>
</evidence>
<evidence type="ECO:0008006" key="5">
    <source>
        <dbReference type="Google" id="ProtNLM"/>
    </source>
</evidence>
<gene>
    <name evidence="3" type="primary">AVEN_209781_1</name>
    <name evidence="3" type="ORF">TNCT_155261</name>
</gene>
<dbReference type="OrthoDB" id="10467960at2759"/>
<comment type="caution">
    <text evidence="3">The sequence shown here is derived from an EMBL/GenBank/DDBJ whole genome shotgun (WGS) entry which is preliminary data.</text>
</comment>
<keyword evidence="2" id="KW-0732">Signal</keyword>
<organism evidence="3 4">
    <name type="scientific">Trichonephila clavata</name>
    <name type="common">Joro spider</name>
    <name type="synonym">Nephila clavata</name>
    <dbReference type="NCBI Taxonomy" id="2740835"/>
    <lineage>
        <taxon>Eukaryota</taxon>
        <taxon>Metazoa</taxon>
        <taxon>Ecdysozoa</taxon>
        <taxon>Arthropoda</taxon>
        <taxon>Chelicerata</taxon>
        <taxon>Arachnida</taxon>
        <taxon>Araneae</taxon>
        <taxon>Araneomorphae</taxon>
        <taxon>Entelegynae</taxon>
        <taxon>Araneoidea</taxon>
        <taxon>Nephilidae</taxon>
        <taxon>Trichonephila</taxon>
    </lineage>
</organism>
<evidence type="ECO:0000256" key="2">
    <source>
        <dbReference type="SAM" id="SignalP"/>
    </source>
</evidence>
<feature type="signal peptide" evidence="2">
    <location>
        <begin position="1"/>
        <end position="21"/>
    </location>
</feature>